<comment type="caution">
    <text evidence="9">The sequence shown here is derived from an EMBL/GenBank/DDBJ whole genome shotgun (WGS) entry which is preliminary data.</text>
</comment>
<evidence type="ECO:0000313" key="10">
    <source>
        <dbReference type="Proteomes" id="UP001628220"/>
    </source>
</evidence>
<organism evidence="9 10">
    <name type="scientific">Porphyromonas miyakawae</name>
    <dbReference type="NCBI Taxonomy" id="3137470"/>
    <lineage>
        <taxon>Bacteria</taxon>
        <taxon>Pseudomonadati</taxon>
        <taxon>Bacteroidota</taxon>
        <taxon>Bacteroidia</taxon>
        <taxon>Bacteroidales</taxon>
        <taxon>Porphyromonadaceae</taxon>
        <taxon>Porphyromonas</taxon>
    </lineage>
</organism>
<reference evidence="9 10" key="1">
    <citation type="journal article" date="2025" name="Int. J. Syst. Evol. Microbiol.">
        <title>Desulfovibrio falkowii sp. nov., Porphyromonas miyakawae sp. nov., Mediterraneibacter flintii sp. nov. and Owariibacterium komagatae gen. nov., sp. nov., isolated from human faeces.</title>
        <authorList>
            <person name="Hamaguchi T."/>
            <person name="Ohara M."/>
            <person name="Hisatomi A."/>
            <person name="Sekiguchi K."/>
            <person name="Takeda J.I."/>
            <person name="Ueyama J."/>
            <person name="Ito M."/>
            <person name="Nishiwaki H."/>
            <person name="Ogi T."/>
            <person name="Hirayama M."/>
            <person name="Ohkuma M."/>
            <person name="Sakamoto M."/>
            <person name="Ohno K."/>
        </authorList>
    </citation>
    <scope>NUCLEOTIDE SEQUENCE [LARGE SCALE GENOMIC DNA]</scope>
    <source>
        <strain evidence="9 10">13CB11C</strain>
    </source>
</reference>
<comment type="cofactor">
    <cofactor evidence="7">
        <name>Zn(2+)</name>
        <dbReference type="ChEBI" id="CHEBI:29105"/>
    </cofactor>
    <text evidence="7">Binds 1 zinc ion.</text>
</comment>
<keyword evidence="3 7" id="KW-0479">Metal-binding</keyword>
<comment type="similarity">
    <text evidence="1 7">Belongs to the peptidase M3 family.</text>
</comment>
<dbReference type="InterPro" id="IPR034005">
    <property type="entry name" value="M3A_DCP"/>
</dbReference>
<feature type="domain" description="Peptidase M3A/M3B catalytic" evidence="8">
    <location>
        <begin position="256"/>
        <end position="696"/>
    </location>
</feature>
<dbReference type="Gene3D" id="3.40.390.10">
    <property type="entry name" value="Collagenase (Catalytic Domain)"/>
    <property type="match status" value="1"/>
</dbReference>
<sequence>MKHFSHLLAIIAVTLMIASCNNKKDATGDLANNPLLNPAETYLNTPDFNSIKVEHYKPAFYEAMRIHSAEIEAIANNSEAPTFENTIVAMEKSGVALNRVSAIFFALTSADTNDELMAIESEITPKLSAHYDSISMNDALFQRIKTIYDGDQSAIDPEGRRVLKLTYEGFVRSGALLNDADKAKLKELNQKESTLMTDFGNRLTAATNAPIFITNKEQLKGLDESTLAAAATAAKEAGKEGQWLFRLNNTTGQDILASLENADTRKLFFDKSIGRCVQGDANDTRDIVKQLVKVRAEKAQILGFDNFAAWKLTDQLAAKPENAISMLTQLATLVKDKLAKEDAEIEAFAQKSMGADYKLTAWDRPYFAEQLRKEKYGVDEATLSQYFELDNVINNGIFFAANQMYGLTFEPRTDIPVYHPDVRCWDVKDANGEVIALFMLDPYARPSKSGGAWMSNFVEQSFLLGNKPVIYNVCNVRKPSAGEKCLLTWDETTTFFHEFGHALHGIFANQTYPSVSGTNVPRDFVETASQFNEHAALDPTVFAHYALHYQTGEVMPKELQEKMLRALSFNQAMPLAENVAACLIDMSWHTLSAADADIADVEAFEAEALKKYGVDFATVPPRYKSTYFRHIWSNGYSAGYYAYLWTEALESDIYEWMKQHGGLTAENGNRFRDLILSRGNSEDLMGLFSQFTGHDQMDVTSLLKARGLK</sequence>
<keyword evidence="4 7" id="KW-0378">Hydrolase</keyword>
<evidence type="ECO:0000256" key="6">
    <source>
        <dbReference type="ARBA" id="ARBA00023049"/>
    </source>
</evidence>
<evidence type="ECO:0000256" key="5">
    <source>
        <dbReference type="ARBA" id="ARBA00022833"/>
    </source>
</evidence>
<evidence type="ECO:0000256" key="7">
    <source>
        <dbReference type="RuleBase" id="RU003435"/>
    </source>
</evidence>
<dbReference type="Proteomes" id="UP001628220">
    <property type="component" value="Unassembled WGS sequence"/>
</dbReference>
<dbReference type="EMBL" id="BAAFSF010000001">
    <property type="protein sequence ID" value="GAB1251353.1"/>
    <property type="molecule type" value="Genomic_DNA"/>
</dbReference>
<name>A0ABQ0E0Z7_9PORP</name>
<accession>A0ABQ0E0Z7</accession>
<dbReference type="PANTHER" id="PTHR43660">
    <property type="entry name" value="DIPEPTIDYL CARBOXYPEPTIDASE"/>
    <property type="match status" value="1"/>
</dbReference>
<dbReference type="InterPro" id="IPR024077">
    <property type="entry name" value="Neurolysin/TOP_dom2"/>
</dbReference>
<evidence type="ECO:0000259" key="8">
    <source>
        <dbReference type="Pfam" id="PF01432"/>
    </source>
</evidence>
<evidence type="ECO:0000256" key="3">
    <source>
        <dbReference type="ARBA" id="ARBA00022723"/>
    </source>
</evidence>
<evidence type="ECO:0000313" key="9">
    <source>
        <dbReference type="EMBL" id="GAB1251353.1"/>
    </source>
</evidence>
<evidence type="ECO:0000256" key="1">
    <source>
        <dbReference type="ARBA" id="ARBA00006040"/>
    </source>
</evidence>
<dbReference type="PROSITE" id="PS51257">
    <property type="entry name" value="PROKAR_LIPOPROTEIN"/>
    <property type="match status" value="1"/>
</dbReference>
<protein>
    <submittedName>
        <fullName evidence="9">Peptidyl-dipeptidase Dcp</fullName>
    </submittedName>
</protein>
<dbReference type="CDD" id="cd06456">
    <property type="entry name" value="M3A_DCP"/>
    <property type="match status" value="1"/>
</dbReference>
<dbReference type="InterPro" id="IPR045090">
    <property type="entry name" value="Pept_M3A_M3B"/>
</dbReference>
<dbReference type="Gene3D" id="1.10.1370.10">
    <property type="entry name" value="Neurolysin, domain 3"/>
    <property type="match status" value="1"/>
</dbReference>
<evidence type="ECO:0000256" key="2">
    <source>
        <dbReference type="ARBA" id="ARBA00022670"/>
    </source>
</evidence>
<evidence type="ECO:0000256" key="4">
    <source>
        <dbReference type="ARBA" id="ARBA00022801"/>
    </source>
</evidence>
<dbReference type="Pfam" id="PF01432">
    <property type="entry name" value="Peptidase_M3"/>
    <property type="match status" value="1"/>
</dbReference>
<dbReference type="PANTHER" id="PTHR43660:SF1">
    <property type="entry name" value="DIPEPTIDYL CARBOXYPEPTIDASE"/>
    <property type="match status" value="1"/>
</dbReference>
<dbReference type="InterPro" id="IPR024079">
    <property type="entry name" value="MetalloPept_cat_dom_sf"/>
</dbReference>
<proteinExistence type="inferred from homology"/>
<keyword evidence="10" id="KW-1185">Reference proteome</keyword>
<gene>
    <name evidence="9" type="primary">dcp</name>
    <name evidence="9" type="ORF">Tsumi_04570</name>
</gene>
<dbReference type="InterPro" id="IPR001567">
    <property type="entry name" value="Pept_M3A_M3B_dom"/>
</dbReference>
<dbReference type="SUPFAM" id="SSF55486">
    <property type="entry name" value="Metalloproteases ('zincins'), catalytic domain"/>
    <property type="match status" value="1"/>
</dbReference>
<dbReference type="RefSeq" id="WP_411915164.1">
    <property type="nucleotide sequence ID" value="NZ_BAAFSF010000001.1"/>
</dbReference>
<keyword evidence="5 7" id="KW-0862">Zinc</keyword>
<keyword evidence="6 7" id="KW-0482">Metalloprotease</keyword>
<keyword evidence="2 7" id="KW-0645">Protease</keyword>